<evidence type="ECO:0000313" key="2">
    <source>
        <dbReference type="Proteomes" id="UP000325333"/>
    </source>
</evidence>
<sequence>MRVEPDVLQNHSVVFVFADGLLRAHEQTVAPFRWYEISKFAV</sequence>
<proteinExistence type="predicted"/>
<name>A0A5B0KMN1_9PROT</name>
<organism evidence="1 2">
    <name type="scientific">Azospirillum argentinense</name>
    <dbReference type="NCBI Taxonomy" id="2970906"/>
    <lineage>
        <taxon>Bacteria</taxon>
        <taxon>Pseudomonadati</taxon>
        <taxon>Pseudomonadota</taxon>
        <taxon>Alphaproteobacteria</taxon>
        <taxon>Rhodospirillales</taxon>
        <taxon>Azospirillaceae</taxon>
        <taxon>Azospirillum</taxon>
    </lineage>
</organism>
<gene>
    <name evidence="1" type="ORF">FH063_003124</name>
</gene>
<dbReference type="Proteomes" id="UP000325333">
    <property type="component" value="Unassembled WGS sequence"/>
</dbReference>
<evidence type="ECO:0000313" key="1">
    <source>
        <dbReference type="EMBL" id="KAA1053205.1"/>
    </source>
</evidence>
<protein>
    <submittedName>
        <fullName evidence="1">Uncharacterized protein</fullName>
    </submittedName>
</protein>
<dbReference type="AlphaFoldDB" id="A0A5B0KMN1"/>
<comment type="caution">
    <text evidence="1">The sequence shown here is derived from an EMBL/GenBank/DDBJ whole genome shotgun (WGS) entry which is preliminary data.</text>
</comment>
<reference evidence="1 2" key="1">
    <citation type="submission" date="2019-07" db="EMBL/GenBank/DDBJ databases">
        <title>Genome sequencing of the stress-tolerant strain Azospirillum brasilense Az19.</title>
        <authorList>
            <person name="Maroniche G.A."/>
            <person name="Garcia J.E."/>
            <person name="Pagnussat L."/>
            <person name="Amenta M."/>
            <person name="Creus C.M."/>
        </authorList>
    </citation>
    <scope>NUCLEOTIDE SEQUENCE [LARGE SCALE GENOMIC DNA]</scope>
    <source>
        <strain evidence="1 2">Az19</strain>
    </source>
</reference>
<accession>A0A5B0KMN1</accession>
<dbReference type="EMBL" id="VEWN01000017">
    <property type="protein sequence ID" value="KAA1053205.1"/>
    <property type="molecule type" value="Genomic_DNA"/>
</dbReference>